<dbReference type="PANTHER" id="PTHR43736">
    <property type="entry name" value="ADP-RIBOSE PYROPHOSPHATASE"/>
    <property type="match status" value="1"/>
</dbReference>
<evidence type="ECO:0000313" key="4">
    <source>
        <dbReference type="EMBL" id="KAB8131477.1"/>
    </source>
</evidence>
<protein>
    <submittedName>
        <fullName evidence="4">Nucleoside triphosphatase YtkD</fullName>
    </submittedName>
</protein>
<dbReference type="PROSITE" id="PS51462">
    <property type="entry name" value="NUDIX"/>
    <property type="match status" value="1"/>
</dbReference>
<dbReference type="SUPFAM" id="SSF55811">
    <property type="entry name" value="Nudix"/>
    <property type="match status" value="1"/>
</dbReference>
<dbReference type="Pfam" id="PF00293">
    <property type="entry name" value="NUDIX"/>
    <property type="match status" value="1"/>
</dbReference>
<dbReference type="EMBL" id="WEID01000066">
    <property type="protein sequence ID" value="KAB8131477.1"/>
    <property type="molecule type" value="Genomic_DNA"/>
</dbReference>
<sequence>MKIFNDYYNNQVKLSFFDQPFELHPKHVWVICRYQSKWLLTRHLERGLEFPGGKVEKDESAKAAAIREVKEETGGEIESIQYIGQYFVTGRKDQLAKNIYFAEIKSLKKQSTYMETAGPVLLEKLPENIRINESFSFIMKDDVLTHSLEIINEHFVNS</sequence>
<dbReference type="AlphaFoldDB" id="A0A7C8GSH7"/>
<comment type="caution">
    <text evidence="4">The sequence shown here is derived from an EMBL/GenBank/DDBJ whole genome shotgun (WGS) entry which is preliminary data.</text>
</comment>
<dbReference type="CDD" id="cd04665">
    <property type="entry name" value="NUDIX_RppH"/>
    <property type="match status" value="1"/>
</dbReference>
<comment type="similarity">
    <text evidence="1">Belongs to the Nudix hydrolase family.</text>
</comment>
<gene>
    <name evidence="4" type="primary">ytkD</name>
    <name evidence="4" type="ORF">F9U64_13340</name>
</gene>
<dbReference type="Proteomes" id="UP000480246">
    <property type="component" value="Unassembled WGS sequence"/>
</dbReference>
<dbReference type="GO" id="GO:0016787">
    <property type="term" value="F:hydrolase activity"/>
    <property type="evidence" value="ECO:0007669"/>
    <property type="project" value="UniProtKB-KW"/>
</dbReference>
<accession>A0A7C8GSH7</accession>
<evidence type="ECO:0000313" key="5">
    <source>
        <dbReference type="Proteomes" id="UP000480246"/>
    </source>
</evidence>
<dbReference type="PROSITE" id="PS00893">
    <property type="entry name" value="NUDIX_BOX"/>
    <property type="match status" value="1"/>
</dbReference>
<evidence type="ECO:0000259" key="3">
    <source>
        <dbReference type="PROSITE" id="PS51462"/>
    </source>
</evidence>
<evidence type="ECO:0000256" key="1">
    <source>
        <dbReference type="ARBA" id="ARBA00005582"/>
    </source>
</evidence>
<dbReference type="OrthoDB" id="9131041at2"/>
<keyword evidence="5" id="KW-1185">Reference proteome</keyword>
<reference evidence="4 5" key="1">
    <citation type="submission" date="2019-10" db="EMBL/GenBank/DDBJ databases">
        <title>Gracilibacillus sp. nov. isolated from rice seeds.</title>
        <authorList>
            <person name="He S."/>
        </authorList>
    </citation>
    <scope>NUCLEOTIDE SEQUENCE [LARGE SCALE GENOMIC DNA]</scope>
    <source>
        <strain evidence="4 5">TD8</strain>
    </source>
</reference>
<evidence type="ECO:0000256" key="2">
    <source>
        <dbReference type="ARBA" id="ARBA00022801"/>
    </source>
</evidence>
<feature type="domain" description="Nudix hydrolase" evidence="3">
    <location>
        <begin position="1"/>
        <end position="145"/>
    </location>
</feature>
<dbReference type="InterPro" id="IPR000086">
    <property type="entry name" value="NUDIX_hydrolase_dom"/>
</dbReference>
<dbReference type="RefSeq" id="WP_153404316.1">
    <property type="nucleotide sequence ID" value="NZ_ML762432.1"/>
</dbReference>
<name>A0A7C8GSH7_9BACI</name>
<proteinExistence type="inferred from homology"/>
<dbReference type="PANTHER" id="PTHR43736:SF1">
    <property type="entry name" value="DIHYDRONEOPTERIN TRIPHOSPHATE DIPHOSPHATASE"/>
    <property type="match status" value="1"/>
</dbReference>
<dbReference type="InterPro" id="IPR014078">
    <property type="entry name" value="Nudix_YtkD"/>
</dbReference>
<dbReference type="InterPro" id="IPR020084">
    <property type="entry name" value="NUDIX_hydrolase_CS"/>
</dbReference>
<dbReference type="NCBIfam" id="TIGR02705">
    <property type="entry name" value="nudix_YtkD"/>
    <property type="match status" value="1"/>
</dbReference>
<dbReference type="Gene3D" id="3.90.79.10">
    <property type="entry name" value="Nucleoside Triphosphate Pyrophosphohydrolase"/>
    <property type="match status" value="1"/>
</dbReference>
<organism evidence="4 5">
    <name type="scientific">Gracilibacillus oryzae</name>
    <dbReference type="NCBI Taxonomy" id="1672701"/>
    <lineage>
        <taxon>Bacteria</taxon>
        <taxon>Bacillati</taxon>
        <taxon>Bacillota</taxon>
        <taxon>Bacilli</taxon>
        <taxon>Bacillales</taxon>
        <taxon>Bacillaceae</taxon>
        <taxon>Gracilibacillus</taxon>
    </lineage>
</organism>
<keyword evidence="2" id="KW-0378">Hydrolase</keyword>
<dbReference type="InterPro" id="IPR015797">
    <property type="entry name" value="NUDIX_hydrolase-like_dom_sf"/>
</dbReference>